<comment type="caution">
    <text evidence="3">The sequence shown here is derived from an EMBL/GenBank/DDBJ whole genome shotgun (WGS) entry which is preliminary data.</text>
</comment>
<protein>
    <submittedName>
        <fullName evidence="3">DUF6438 domain-containing protein</fullName>
    </submittedName>
</protein>
<dbReference type="Proteomes" id="UP001597641">
    <property type="component" value="Unassembled WGS sequence"/>
</dbReference>
<name>A0ABW6BLV8_9BACT</name>
<dbReference type="InterPro" id="IPR045497">
    <property type="entry name" value="DUF6438"/>
</dbReference>
<keyword evidence="4" id="KW-1185">Reference proteome</keyword>
<reference evidence="4" key="1">
    <citation type="journal article" date="2019" name="Int. J. Syst. Evol. Microbiol.">
        <title>The Global Catalogue of Microorganisms (GCM) 10K type strain sequencing project: providing services to taxonomists for standard genome sequencing and annotation.</title>
        <authorList>
            <consortium name="The Broad Institute Genomics Platform"/>
            <consortium name="The Broad Institute Genome Sequencing Center for Infectious Disease"/>
            <person name="Wu L."/>
            <person name="Ma J."/>
        </authorList>
    </citation>
    <scope>NUCLEOTIDE SEQUENCE [LARGE SCALE GENOMIC DNA]</scope>
    <source>
        <strain evidence="4">KCTC 23984</strain>
    </source>
</reference>
<dbReference type="EMBL" id="JBHUOX010000001">
    <property type="protein sequence ID" value="MFD2998874.1"/>
    <property type="molecule type" value="Genomic_DNA"/>
</dbReference>
<proteinExistence type="predicted"/>
<evidence type="ECO:0000256" key="1">
    <source>
        <dbReference type="SAM" id="SignalP"/>
    </source>
</evidence>
<gene>
    <name evidence="3" type="ORF">ACFS7Z_00760</name>
</gene>
<organism evidence="3 4">
    <name type="scientific">Pontibacter toksunensis</name>
    <dbReference type="NCBI Taxonomy" id="1332631"/>
    <lineage>
        <taxon>Bacteria</taxon>
        <taxon>Pseudomonadati</taxon>
        <taxon>Bacteroidota</taxon>
        <taxon>Cytophagia</taxon>
        <taxon>Cytophagales</taxon>
        <taxon>Hymenobacteraceae</taxon>
        <taxon>Pontibacter</taxon>
    </lineage>
</organism>
<feature type="chain" id="PRO_5045733785" evidence="1">
    <location>
        <begin position="31"/>
        <end position="167"/>
    </location>
</feature>
<feature type="signal peptide" evidence="1">
    <location>
        <begin position="1"/>
        <end position="30"/>
    </location>
</feature>
<sequence length="167" mass="19565">MQQQLIKRNAMPLFLTLFWMLLTGCSTSKAQTILASADETKPLLLFQKTPCFGTCPAYNATIYENGSIQFTEFKNALAQDTLILQLAEYELQQLKEKVALLHYKELQNRYLSNWSDISSTYFTFYESGKKVKRVKHEEGGPQQLIQFQEWLHQVIWELAEDKKRPRY</sequence>
<feature type="domain" description="DUF6438" evidence="2">
    <location>
        <begin position="44"/>
        <end position="154"/>
    </location>
</feature>
<dbReference type="PROSITE" id="PS51257">
    <property type="entry name" value="PROKAR_LIPOPROTEIN"/>
    <property type="match status" value="1"/>
</dbReference>
<evidence type="ECO:0000313" key="4">
    <source>
        <dbReference type="Proteomes" id="UP001597641"/>
    </source>
</evidence>
<evidence type="ECO:0000313" key="3">
    <source>
        <dbReference type="EMBL" id="MFD2998874.1"/>
    </source>
</evidence>
<evidence type="ECO:0000259" key="2">
    <source>
        <dbReference type="Pfam" id="PF20033"/>
    </source>
</evidence>
<dbReference type="Pfam" id="PF20033">
    <property type="entry name" value="DUF6438"/>
    <property type="match status" value="1"/>
</dbReference>
<accession>A0ABW6BLV8</accession>
<keyword evidence="1" id="KW-0732">Signal</keyword>